<dbReference type="STRING" id="879819.A0A0J0XHK7"/>
<feature type="compositionally biased region" description="Low complexity" evidence="8">
    <location>
        <begin position="448"/>
        <end position="460"/>
    </location>
</feature>
<keyword evidence="7" id="KW-0539">Nucleus</keyword>
<comment type="similarity">
    <text evidence="2">Belongs to the ZC3H14 family.</text>
</comment>
<sequence>MSSDELKQRIQAEVQAELERREYSAQGDNVMAEYVVVLLDGKEPDPVAYMKEELGDLIGAEFNPDFVDWAFKRRDDIKREMEAATAPPPPAAQEPKLPAAIPSGSSRMFASAVEGTKRKAEPETLEPSTRRRLPDGPLSAPTGPRSMRDRELLPERSDRRDDRNGGRSLMDRLGPQGQRGPMPMRGGMNGRGGHMPMNGRGPMNGGPGFQRGFNQGMMPPGAQEAMMMQMMAMQANMQQMAQQMAQMSEQKNTQRPTRPLRGSPAKPPFTGKTSVPTKNGSAAIPDRPLSSALCKYGVGCTNARCTYSHPSPVADEKSGMVLSEEACEAGKDCKDAECIKSHVSPAAVTGASTGPSRILCKFQHCTNPACQYRHEDAEGNYIPPPALSKKEANDGAGAHDDTAVDDVEVVIKGGLDAPLDDKPQERPCRYGERCTRADCKFTHPASRPTPRGAKPARGGPRPAPEGIVGGMTGMTPSRKFAAPVAESKLNPDAGEFKPAAASEKQLDVSM</sequence>
<dbReference type="Proteomes" id="UP000053611">
    <property type="component" value="Unassembled WGS sequence"/>
</dbReference>
<evidence type="ECO:0000256" key="8">
    <source>
        <dbReference type="SAM" id="MobiDB-lite"/>
    </source>
</evidence>
<feature type="compositionally biased region" description="Polar residues" evidence="8">
    <location>
        <begin position="271"/>
        <end position="280"/>
    </location>
</feature>
<keyword evidence="3" id="KW-0479">Metal-binding</keyword>
<dbReference type="InterPro" id="IPR040366">
    <property type="entry name" value="Nab2/ZC3H14"/>
</dbReference>
<evidence type="ECO:0000313" key="10">
    <source>
        <dbReference type="Proteomes" id="UP000053611"/>
    </source>
</evidence>
<dbReference type="PANTHER" id="PTHR14738">
    <property type="entry name" value="ZINC FINGER CCCH DOMAIN-CONTAINING PROTEIN 14"/>
    <property type="match status" value="1"/>
</dbReference>
<dbReference type="GO" id="GO:0005634">
    <property type="term" value="C:nucleus"/>
    <property type="evidence" value="ECO:0007669"/>
    <property type="project" value="UniProtKB-SubCell"/>
</dbReference>
<evidence type="ECO:0000256" key="5">
    <source>
        <dbReference type="ARBA" id="ARBA00022771"/>
    </source>
</evidence>
<feature type="region of interest" description="Disordered" evidence="8">
    <location>
        <begin position="441"/>
        <end position="477"/>
    </location>
</feature>
<feature type="region of interest" description="Disordered" evidence="8">
    <location>
        <begin position="242"/>
        <end position="284"/>
    </location>
</feature>
<evidence type="ECO:0000313" key="9">
    <source>
        <dbReference type="EMBL" id="KLT40586.1"/>
    </source>
</evidence>
<dbReference type="GO" id="GO:0008270">
    <property type="term" value="F:zinc ion binding"/>
    <property type="evidence" value="ECO:0007669"/>
    <property type="project" value="UniProtKB-KW"/>
</dbReference>
<reference evidence="9 10" key="1">
    <citation type="submission" date="2015-03" db="EMBL/GenBank/DDBJ databases">
        <title>Genomics and transcriptomics of the oil-accumulating basidiomycete yeast T. oleaginosus allow insights into substrate utilization and the diverse evolutionary trajectories of mating systems in fungi.</title>
        <authorList>
            <consortium name="DOE Joint Genome Institute"/>
            <person name="Kourist R."/>
            <person name="Kracht O."/>
            <person name="Bracharz F."/>
            <person name="Lipzen A."/>
            <person name="Nolan M."/>
            <person name="Ohm R."/>
            <person name="Grigoriev I."/>
            <person name="Sun S."/>
            <person name="Heitman J."/>
            <person name="Bruck T."/>
            <person name="Nowrousian M."/>
        </authorList>
    </citation>
    <scope>NUCLEOTIDE SEQUENCE [LARGE SCALE GENOMIC DNA]</scope>
    <source>
        <strain evidence="9 10">IBC0246</strain>
    </source>
</reference>
<proteinExistence type="inferred from homology"/>
<keyword evidence="5" id="KW-0863">Zinc-finger</keyword>
<protein>
    <recommendedName>
        <fullName evidence="11">C3H1-type domain-containing protein</fullName>
    </recommendedName>
</protein>
<evidence type="ECO:0000256" key="4">
    <source>
        <dbReference type="ARBA" id="ARBA00022737"/>
    </source>
</evidence>
<dbReference type="EMBL" id="KQ087232">
    <property type="protein sequence ID" value="KLT40586.1"/>
    <property type="molecule type" value="Genomic_DNA"/>
</dbReference>
<feature type="region of interest" description="Disordered" evidence="8">
    <location>
        <begin position="82"/>
        <end position="193"/>
    </location>
</feature>
<dbReference type="GeneID" id="28984414"/>
<feature type="compositionally biased region" description="Basic and acidic residues" evidence="8">
    <location>
        <begin position="146"/>
        <end position="165"/>
    </location>
</feature>
<feature type="compositionally biased region" description="Low complexity" evidence="8">
    <location>
        <begin position="174"/>
        <end position="186"/>
    </location>
</feature>
<dbReference type="AlphaFoldDB" id="A0A0J0XHK7"/>
<dbReference type="Gene3D" id="4.10.1000.40">
    <property type="match status" value="2"/>
</dbReference>
<dbReference type="GO" id="GO:0005737">
    <property type="term" value="C:cytoplasm"/>
    <property type="evidence" value="ECO:0007669"/>
    <property type="project" value="TreeGrafter"/>
</dbReference>
<keyword evidence="6" id="KW-0862">Zinc</keyword>
<dbReference type="OrthoDB" id="438553at2759"/>
<accession>A0A0J0XHK7</accession>
<evidence type="ECO:0000256" key="6">
    <source>
        <dbReference type="ARBA" id="ARBA00022833"/>
    </source>
</evidence>
<feature type="region of interest" description="Disordered" evidence="8">
    <location>
        <begin position="489"/>
        <end position="510"/>
    </location>
</feature>
<dbReference type="PANTHER" id="PTHR14738:SF29">
    <property type="entry name" value="ZINC FINGER CCCH DOMAIN-CONTAINING PROTEIN 14"/>
    <property type="match status" value="1"/>
</dbReference>
<keyword evidence="10" id="KW-1185">Reference proteome</keyword>
<dbReference type="Pfam" id="PF14608">
    <property type="entry name" value="zf-CCCH_2"/>
    <property type="match status" value="3"/>
</dbReference>
<evidence type="ECO:0008006" key="11">
    <source>
        <dbReference type="Google" id="ProtNLM"/>
    </source>
</evidence>
<dbReference type="RefSeq" id="XP_018277077.1">
    <property type="nucleotide sequence ID" value="XM_018423811.1"/>
</dbReference>
<dbReference type="GO" id="GO:0008143">
    <property type="term" value="F:poly(A) binding"/>
    <property type="evidence" value="ECO:0007669"/>
    <property type="project" value="InterPro"/>
</dbReference>
<evidence type="ECO:0000256" key="3">
    <source>
        <dbReference type="ARBA" id="ARBA00022723"/>
    </source>
</evidence>
<name>A0A0J0XHK7_9TREE</name>
<gene>
    <name evidence="9" type="ORF">CC85DRAFT_287312</name>
</gene>
<keyword evidence="4" id="KW-0677">Repeat</keyword>
<evidence type="ECO:0000256" key="1">
    <source>
        <dbReference type="ARBA" id="ARBA00004123"/>
    </source>
</evidence>
<dbReference type="GO" id="GO:0043488">
    <property type="term" value="P:regulation of mRNA stability"/>
    <property type="evidence" value="ECO:0007669"/>
    <property type="project" value="InterPro"/>
</dbReference>
<evidence type="ECO:0000256" key="2">
    <source>
        <dbReference type="ARBA" id="ARBA00008423"/>
    </source>
</evidence>
<organism evidence="9 10">
    <name type="scientific">Cutaneotrichosporon oleaginosum</name>
    <dbReference type="NCBI Taxonomy" id="879819"/>
    <lineage>
        <taxon>Eukaryota</taxon>
        <taxon>Fungi</taxon>
        <taxon>Dikarya</taxon>
        <taxon>Basidiomycota</taxon>
        <taxon>Agaricomycotina</taxon>
        <taxon>Tremellomycetes</taxon>
        <taxon>Trichosporonales</taxon>
        <taxon>Trichosporonaceae</taxon>
        <taxon>Cutaneotrichosporon</taxon>
    </lineage>
</organism>
<feature type="compositionally biased region" description="Basic and acidic residues" evidence="8">
    <location>
        <begin position="115"/>
        <end position="134"/>
    </location>
</feature>
<evidence type="ECO:0000256" key="7">
    <source>
        <dbReference type="ARBA" id="ARBA00023242"/>
    </source>
</evidence>
<comment type="subcellular location">
    <subcellularLocation>
        <location evidence="1">Nucleus</location>
    </subcellularLocation>
</comment>